<dbReference type="Gene3D" id="3.40.50.1820">
    <property type="entry name" value="alpha/beta hydrolase"/>
    <property type="match status" value="1"/>
</dbReference>
<proteinExistence type="predicted"/>
<comment type="caution">
    <text evidence="2">The sequence shown here is derived from an EMBL/GenBank/DDBJ whole genome shotgun (WGS) entry which is preliminary data.</text>
</comment>
<protein>
    <submittedName>
        <fullName evidence="2">Alpha/beta hydrolase</fullName>
    </submittedName>
</protein>
<evidence type="ECO:0000313" key="2">
    <source>
        <dbReference type="EMBL" id="MBP0483148.1"/>
    </source>
</evidence>
<dbReference type="AlphaFoldDB" id="A0A940MP10"/>
<dbReference type="InterPro" id="IPR029058">
    <property type="entry name" value="AB_hydrolase_fold"/>
</dbReference>
<dbReference type="InterPro" id="IPR050228">
    <property type="entry name" value="Carboxylesterase_BioH"/>
</dbReference>
<sequence>MSLWPWAAGAALVALPALRELRRAPRGRRLREEAPGDFAALPGGRTHYTWLGPERGPVAVCVHGLTTPSYVWLGLARKLVAMGFRVLIYDLPGRGYSDAPRGLQTPGMFATQLDGLLAQEGVEGDITLIGYSMGGMIAALWAAKNVHRLRQLILLAPAGMGITLDAKTRWARDWPLVGDWVFHMLYPGAAARALRAQEAEPSSVEGIVDRQRAEMGRRGYVRSVLSSLRGTLRRSSEAAQRNLSAAGVPVLAIWGREDPVVPLSAMGQLSQWNRTVRQVVVDGAGHGLPYTHTDSVAAAIRAHWIAPGP</sequence>
<organism evidence="2 3">
    <name type="scientific">Sagittula salina</name>
    <dbReference type="NCBI Taxonomy" id="2820268"/>
    <lineage>
        <taxon>Bacteria</taxon>
        <taxon>Pseudomonadati</taxon>
        <taxon>Pseudomonadota</taxon>
        <taxon>Alphaproteobacteria</taxon>
        <taxon>Rhodobacterales</taxon>
        <taxon>Roseobacteraceae</taxon>
        <taxon>Sagittula</taxon>
    </lineage>
</organism>
<dbReference type="Pfam" id="PF00561">
    <property type="entry name" value="Abhydrolase_1"/>
    <property type="match status" value="1"/>
</dbReference>
<dbReference type="EMBL" id="JAGISH010000006">
    <property type="protein sequence ID" value="MBP0483148.1"/>
    <property type="molecule type" value="Genomic_DNA"/>
</dbReference>
<evidence type="ECO:0000259" key="1">
    <source>
        <dbReference type="Pfam" id="PF00561"/>
    </source>
</evidence>
<dbReference type="PANTHER" id="PTHR43194">
    <property type="entry name" value="HYDROLASE ALPHA/BETA FOLD FAMILY"/>
    <property type="match status" value="1"/>
</dbReference>
<name>A0A940MP10_9RHOB</name>
<keyword evidence="2" id="KW-0378">Hydrolase</keyword>
<keyword evidence="3" id="KW-1185">Reference proteome</keyword>
<dbReference type="Proteomes" id="UP000675940">
    <property type="component" value="Unassembled WGS sequence"/>
</dbReference>
<dbReference type="RefSeq" id="WP_209361100.1">
    <property type="nucleotide sequence ID" value="NZ_JAGISH010000006.1"/>
</dbReference>
<feature type="domain" description="AB hydrolase-1" evidence="1">
    <location>
        <begin position="60"/>
        <end position="292"/>
    </location>
</feature>
<dbReference type="SUPFAM" id="SSF53474">
    <property type="entry name" value="alpha/beta-Hydrolases"/>
    <property type="match status" value="1"/>
</dbReference>
<dbReference type="InterPro" id="IPR000073">
    <property type="entry name" value="AB_hydrolase_1"/>
</dbReference>
<accession>A0A940MP10</accession>
<dbReference type="PANTHER" id="PTHR43194:SF2">
    <property type="entry name" value="PEROXISOMAL MEMBRANE PROTEIN LPX1"/>
    <property type="match status" value="1"/>
</dbReference>
<gene>
    <name evidence="2" type="ORF">J5474_11680</name>
</gene>
<evidence type="ECO:0000313" key="3">
    <source>
        <dbReference type="Proteomes" id="UP000675940"/>
    </source>
</evidence>
<dbReference type="GO" id="GO:0016787">
    <property type="term" value="F:hydrolase activity"/>
    <property type="evidence" value="ECO:0007669"/>
    <property type="project" value="UniProtKB-KW"/>
</dbReference>
<reference evidence="2" key="1">
    <citation type="submission" date="2021-03" db="EMBL/GenBank/DDBJ databases">
        <title>Sagittula salina sp. nov. strain M10.9X isolated from the marine waste.</title>
        <authorList>
            <person name="Satari L."/>
            <person name="Molina-Menor E."/>
            <person name="Vidal-Verdu A."/>
            <person name="Pascual J."/>
            <person name="Pereto J."/>
            <person name="Porcar M."/>
        </authorList>
    </citation>
    <scope>NUCLEOTIDE SEQUENCE</scope>
    <source>
        <strain evidence="2">M10.9X</strain>
    </source>
</reference>
<dbReference type="PRINTS" id="PR00111">
    <property type="entry name" value="ABHYDROLASE"/>
</dbReference>